<dbReference type="PROSITE" id="PS00138">
    <property type="entry name" value="SUBTILASE_SER"/>
    <property type="match status" value="1"/>
</dbReference>
<keyword evidence="6" id="KW-0865">Zymogen</keyword>
<evidence type="ECO:0000313" key="9">
    <source>
        <dbReference type="EMBL" id="KAF0977301.1"/>
    </source>
</evidence>
<name>A0A6A5BSJ3_NAEFO</name>
<dbReference type="GeneID" id="68111172"/>
<dbReference type="GO" id="GO:0046872">
    <property type="term" value="F:metal ion binding"/>
    <property type="evidence" value="ECO:0007669"/>
    <property type="project" value="UniProtKB-UniRule"/>
</dbReference>
<keyword evidence="10" id="KW-1185">Reference proteome</keyword>
<dbReference type="SMART" id="SM00944">
    <property type="entry name" value="Pro-kuma_activ"/>
    <property type="match status" value="1"/>
</dbReference>
<dbReference type="VEuPathDB" id="AmoebaDB:NfTy_063070"/>
<proteinExistence type="predicted"/>
<keyword evidence="1 7" id="KW-0645">Protease</keyword>
<evidence type="ECO:0000256" key="3">
    <source>
        <dbReference type="ARBA" id="ARBA00022801"/>
    </source>
</evidence>
<dbReference type="InterPro" id="IPR050819">
    <property type="entry name" value="Tripeptidyl-peptidase_I"/>
</dbReference>
<feature type="domain" description="Peptidase S53" evidence="8">
    <location>
        <begin position="204"/>
        <end position="537"/>
    </location>
</feature>
<dbReference type="CDD" id="cd11377">
    <property type="entry name" value="Pro-peptidase_S53"/>
    <property type="match status" value="1"/>
</dbReference>
<dbReference type="GO" id="GO:0006508">
    <property type="term" value="P:proteolysis"/>
    <property type="evidence" value="ECO:0007669"/>
    <property type="project" value="UniProtKB-KW"/>
</dbReference>
<keyword evidence="2 7" id="KW-0479">Metal-binding</keyword>
<feature type="binding site" evidence="7">
    <location>
        <position position="516"/>
    </location>
    <ligand>
        <name>Ca(2+)</name>
        <dbReference type="ChEBI" id="CHEBI:29108"/>
    </ligand>
</feature>
<feature type="active site" description="Charge relay system" evidence="7">
    <location>
        <position position="450"/>
    </location>
</feature>
<comment type="caution">
    <text evidence="9">The sequence shown here is derived from an EMBL/GenBank/DDBJ whole genome shotgun (WGS) entry which is preliminary data.</text>
</comment>
<dbReference type="PANTHER" id="PTHR14218:SF15">
    <property type="entry name" value="TRIPEPTIDYL-PEPTIDASE 1"/>
    <property type="match status" value="1"/>
</dbReference>
<evidence type="ECO:0000259" key="8">
    <source>
        <dbReference type="PROSITE" id="PS51695"/>
    </source>
</evidence>
<feature type="binding site" evidence="7">
    <location>
        <position position="498"/>
    </location>
    <ligand>
        <name>Ca(2+)</name>
        <dbReference type="ChEBI" id="CHEBI:29108"/>
    </ligand>
</feature>
<dbReference type="AlphaFoldDB" id="A0A6A5BSJ3"/>
<protein>
    <recommendedName>
        <fullName evidence="8">Peptidase S53 domain-containing protein</fullName>
    </recommendedName>
</protein>
<dbReference type="Gene3D" id="3.40.50.200">
    <property type="entry name" value="Peptidase S8/S53 domain"/>
    <property type="match status" value="1"/>
</dbReference>
<gene>
    <name evidence="9" type="ORF">FDP41_003954</name>
</gene>
<dbReference type="Pfam" id="PF09286">
    <property type="entry name" value="Pro-kuma_activ"/>
    <property type="match status" value="1"/>
</dbReference>
<evidence type="ECO:0000256" key="2">
    <source>
        <dbReference type="ARBA" id="ARBA00022723"/>
    </source>
</evidence>
<dbReference type="Proteomes" id="UP000444721">
    <property type="component" value="Unassembled WGS sequence"/>
</dbReference>
<dbReference type="InterPro" id="IPR036852">
    <property type="entry name" value="Peptidase_S8/S53_dom_sf"/>
</dbReference>
<feature type="active site" description="Charge relay system" evidence="7">
    <location>
        <position position="278"/>
    </location>
</feature>
<dbReference type="SUPFAM" id="SSF54897">
    <property type="entry name" value="Protease propeptides/inhibitors"/>
    <property type="match status" value="1"/>
</dbReference>
<reference evidence="9 10" key="1">
    <citation type="journal article" date="2019" name="Sci. Rep.">
        <title>Nanopore sequencing improves the draft genome of the human pathogenic amoeba Naegleria fowleri.</title>
        <authorList>
            <person name="Liechti N."/>
            <person name="Schurch N."/>
            <person name="Bruggmann R."/>
            <person name="Wittwer M."/>
        </authorList>
    </citation>
    <scope>NUCLEOTIDE SEQUENCE [LARGE SCALE GENOMIC DNA]</scope>
    <source>
        <strain evidence="9 10">ATCC 30894</strain>
    </source>
</reference>
<organism evidence="9 10">
    <name type="scientific">Naegleria fowleri</name>
    <name type="common">Brain eating amoeba</name>
    <dbReference type="NCBI Taxonomy" id="5763"/>
    <lineage>
        <taxon>Eukaryota</taxon>
        <taxon>Discoba</taxon>
        <taxon>Heterolobosea</taxon>
        <taxon>Tetramitia</taxon>
        <taxon>Eutetramitia</taxon>
        <taxon>Vahlkampfiidae</taxon>
        <taxon>Naegleria</taxon>
    </lineage>
</organism>
<dbReference type="GO" id="GO:0008240">
    <property type="term" value="F:tripeptidyl-peptidase activity"/>
    <property type="evidence" value="ECO:0007669"/>
    <property type="project" value="TreeGrafter"/>
</dbReference>
<dbReference type="VEuPathDB" id="AmoebaDB:FDP41_003954"/>
<dbReference type="VEuPathDB" id="AmoebaDB:NF0046920"/>
<accession>A0A6A5BSJ3</accession>
<sequence>MHFNHALDMTFMHSPYVQMKHAHVLRVPPSFQPLSESHLLRSRASLENQRVRLTFALKHRNTQWLTKTFERVSNPDSEQYGNFLSMKQVAKLTAPEESHSKALFQFLNSIPDVRITHMSKHMNFVTVSMSVKSVDTFLKAKMTPFMHKETGQVFFRSVEGFALPLHVAPGIHTVFGIHHFPTYKRKLKRSRLHFKGLSQNETPLTTPQSIWRRYNMTRDDLNVISFPKNRQAIASFLGEYYSPKDLEMFQRTFNLSRMQPVVHGPNDASKPGIEASLDIQYIMATGQNINTTINSIPDEETADPFLDWISLLQSQGDECAYVHSISYGAVEKYIPEDVQMTLDYEFQKLAIAGRTVLIASGDDGARCSQDETSFEPEWPTSSPYVTSGFSNAYSRPSYQNDAVASYLSQPHVPSQKYFNPNGRAYPDISAYGVNYQVMCNGRVENVDGTSASTPVVAGMIALLNDLRIQRGMKPLGFLNYWLYKKVAVKENFNAFYDVTFGNNAMYPCPGFPATKGFDVVTGWGTPNFEVLKKIALE</sequence>
<feature type="binding site" evidence="7">
    <location>
        <position position="518"/>
    </location>
    <ligand>
        <name>Ca(2+)</name>
        <dbReference type="ChEBI" id="CHEBI:29108"/>
    </ligand>
</feature>
<feature type="active site" description="Charge relay system" evidence="7">
    <location>
        <position position="274"/>
    </location>
</feature>
<evidence type="ECO:0000256" key="5">
    <source>
        <dbReference type="ARBA" id="ARBA00022837"/>
    </source>
</evidence>
<evidence type="ECO:0000313" key="10">
    <source>
        <dbReference type="Proteomes" id="UP000444721"/>
    </source>
</evidence>
<dbReference type="PANTHER" id="PTHR14218">
    <property type="entry name" value="PROTEASE S8 TRIPEPTIDYL PEPTIDASE I CLN2"/>
    <property type="match status" value="1"/>
</dbReference>
<dbReference type="CDD" id="cd04056">
    <property type="entry name" value="Peptidases_S53"/>
    <property type="match status" value="1"/>
</dbReference>
<dbReference type="PROSITE" id="PS51695">
    <property type="entry name" value="SEDOLISIN"/>
    <property type="match status" value="1"/>
</dbReference>
<keyword evidence="4 7" id="KW-0720">Serine protease</keyword>
<feature type="binding site" evidence="7">
    <location>
        <position position="497"/>
    </location>
    <ligand>
        <name>Ca(2+)</name>
        <dbReference type="ChEBI" id="CHEBI:29108"/>
    </ligand>
</feature>
<evidence type="ECO:0000256" key="6">
    <source>
        <dbReference type="ARBA" id="ARBA00023145"/>
    </source>
</evidence>
<keyword evidence="5 7" id="KW-0106">Calcium</keyword>
<dbReference type="RefSeq" id="XP_044562014.1">
    <property type="nucleotide sequence ID" value="XM_044707315.1"/>
</dbReference>
<dbReference type="InterPro" id="IPR023828">
    <property type="entry name" value="Peptidase_S8_Ser-AS"/>
</dbReference>
<dbReference type="GO" id="GO:0004252">
    <property type="term" value="F:serine-type endopeptidase activity"/>
    <property type="evidence" value="ECO:0007669"/>
    <property type="project" value="UniProtKB-UniRule"/>
</dbReference>
<evidence type="ECO:0000256" key="7">
    <source>
        <dbReference type="PROSITE-ProRule" id="PRU01032"/>
    </source>
</evidence>
<dbReference type="InterPro" id="IPR000209">
    <property type="entry name" value="Peptidase_S8/S53_dom"/>
</dbReference>
<dbReference type="OMA" id="VTITPDC"/>
<dbReference type="EMBL" id="VFQX01000035">
    <property type="protein sequence ID" value="KAF0977301.1"/>
    <property type="molecule type" value="Genomic_DNA"/>
</dbReference>
<evidence type="ECO:0000256" key="1">
    <source>
        <dbReference type="ARBA" id="ARBA00022670"/>
    </source>
</evidence>
<keyword evidence="3 7" id="KW-0378">Hydrolase</keyword>
<dbReference type="InterPro" id="IPR015366">
    <property type="entry name" value="S53_propep"/>
</dbReference>
<dbReference type="SUPFAM" id="SSF52743">
    <property type="entry name" value="Subtilisin-like"/>
    <property type="match status" value="1"/>
</dbReference>
<dbReference type="InterPro" id="IPR030400">
    <property type="entry name" value="Sedolisin_dom"/>
</dbReference>
<comment type="cofactor">
    <cofactor evidence="7">
        <name>Ca(2+)</name>
        <dbReference type="ChEBI" id="CHEBI:29108"/>
    </cofactor>
    <text evidence="7">Binds 1 Ca(2+) ion per subunit.</text>
</comment>
<dbReference type="Pfam" id="PF00082">
    <property type="entry name" value="Peptidase_S8"/>
    <property type="match status" value="1"/>
</dbReference>
<dbReference type="OrthoDB" id="2919105at2759"/>
<evidence type="ECO:0000256" key="4">
    <source>
        <dbReference type="ARBA" id="ARBA00022825"/>
    </source>
</evidence>